<protein>
    <recommendedName>
        <fullName evidence="4">GGDEF domain-containing protein, diguanylate cyclase (C-di-GMP synthetase) or its enzymatically inactive variants</fullName>
    </recommendedName>
</protein>
<proteinExistence type="predicted"/>
<evidence type="ECO:0000313" key="3">
    <source>
        <dbReference type="Proteomes" id="UP001156682"/>
    </source>
</evidence>
<keyword evidence="3" id="KW-1185">Reference proteome</keyword>
<dbReference type="EMBL" id="BSOR01000001">
    <property type="protein sequence ID" value="GLR62665.1"/>
    <property type="molecule type" value="Genomic_DNA"/>
</dbReference>
<keyword evidence="1" id="KW-0812">Transmembrane</keyword>
<feature type="transmembrane region" description="Helical" evidence="1">
    <location>
        <begin position="114"/>
        <end position="133"/>
    </location>
</feature>
<evidence type="ECO:0000256" key="1">
    <source>
        <dbReference type="SAM" id="Phobius"/>
    </source>
</evidence>
<keyword evidence="1" id="KW-1133">Transmembrane helix</keyword>
<reference evidence="3" key="1">
    <citation type="journal article" date="2019" name="Int. J. Syst. Evol. Microbiol.">
        <title>The Global Catalogue of Microorganisms (GCM) 10K type strain sequencing project: providing services to taxonomists for standard genome sequencing and annotation.</title>
        <authorList>
            <consortium name="The Broad Institute Genomics Platform"/>
            <consortium name="The Broad Institute Genome Sequencing Center for Infectious Disease"/>
            <person name="Wu L."/>
            <person name="Ma J."/>
        </authorList>
    </citation>
    <scope>NUCLEOTIDE SEQUENCE [LARGE SCALE GENOMIC DNA]</scope>
    <source>
        <strain evidence="3">NBRC 100033</strain>
    </source>
</reference>
<evidence type="ECO:0008006" key="4">
    <source>
        <dbReference type="Google" id="ProtNLM"/>
    </source>
</evidence>
<evidence type="ECO:0000313" key="2">
    <source>
        <dbReference type="EMBL" id="GLR62665.1"/>
    </source>
</evidence>
<organism evidence="2 3">
    <name type="scientific">Marinospirillum insulare</name>
    <dbReference type="NCBI Taxonomy" id="217169"/>
    <lineage>
        <taxon>Bacteria</taxon>
        <taxon>Pseudomonadati</taxon>
        <taxon>Pseudomonadota</taxon>
        <taxon>Gammaproteobacteria</taxon>
        <taxon>Oceanospirillales</taxon>
        <taxon>Oceanospirillaceae</taxon>
        <taxon>Marinospirillum</taxon>
    </lineage>
</organism>
<keyword evidence="1" id="KW-0472">Membrane</keyword>
<feature type="transmembrane region" description="Helical" evidence="1">
    <location>
        <begin position="12"/>
        <end position="29"/>
    </location>
</feature>
<dbReference type="Proteomes" id="UP001156682">
    <property type="component" value="Unassembled WGS sequence"/>
</dbReference>
<feature type="transmembrane region" description="Helical" evidence="1">
    <location>
        <begin position="89"/>
        <end position="108"/>
    </location>
</feature>
<comment type="caution">
    <text evidence="2">The sequence shown here is derived from an EMBL/GenBank/DDBJ whole genome shotgun (WGS) entry which is preliminary data.</text>
</comment>
<accession>A0ABQ5ZR88</accession>
<gene>
    <name evidence="2" type="ORF">GCM10007878_01000</name>
</gene>
<name>A0ABQ5ZR88_9GAMM</name>
<sequence>MFGWHIYQGDDLTALMYLSGSVVIIFTLLSGQDPSKKNLQLLNRLVFAGYTLVSLILLLLAPQKNSFLHLSLYLAYPLLAFYLLPFRVALLFVIGFSILANLLLMLQLEGAFRAIYILAFWLVTLLTSLNRFTHFTRQEALQKQLNRDPKTQLLNQDQLFTDLQKEQERAEREATCLGVICFTSIENFSLVEIKELKGYFAPYEGIYSVQSANKLVALVPLATPQDLQAHKKKLTQHLPHLTLSFQITSTEQSLASDLKAFTTEPGLAK</sequence>
<feature type="transmembrane region" description="Helical" evidence="1">
    <location>
        <begin position="41"/>
        <end position="61"/>
    </location>
</feature>